<protein>
    <submittedName>
        <fullName evidence="3">Type 4a pilus biogenesis protein PilO</fullName>
    </submittedName>
</protein>
<dbReference type="PANTHER" id="PTHR39555:SF1">
    <property type="entry name" value="TYPE IV PILUS INNER MEMBRANE COMPONENT PILO"/>
    <property type="match status" value="1"/>
</dbReference>
<comment type="caution">
    <text evidence="3">The sequence shown here is derived from an EMBL/GenBank/DDBJ whole genome shotgun (WGS) entry which is preliminary data.</text>
</comment>
<dbReference type="PANTHER" id="PTHR39555">
    <property type="entry name" value="FIMBRIAL ASSEMBLY PROTEIN PILO-LIKE PROTEIN-RELATED"/>
    <property type="match status" value="1"/>
</dbReference>
<dbReference type="PIRSF" id="PIRSF016482">
    <property type="entry name" value="PilO"/>
    <property type="match status" value="1"/>
</dbReference>
<evidence type="ECO:0000313" key="4">
    <source>
        <dbReference type="Proteomes" id="UP001595962"/>
    </source>
</evidence>
<dbReference type="Gene3D" id="3.30.70.60">
    <property type="match status" value="1"/>
</dbReference>
<feature type="transmembrane region" description="Helical" evidence="2">
    <location>
        <begin position="26"/>
        <end position="47"/>
    </location>
</feature>
<dbReference type="EMBL" id="JBHSGB010000010">
    <property type="protein sequence ID" value="MFC4655617.1"/>
    <property type="molecule type" value="Genomic_DNA"/>
</dbReference>
<keyword evidence="2" id="KW-0812">Transmembrane</keyword>
<evidence type="ECO:0000256" key="2">
    <source>
        <dbReference type="SAM" id="Phobius"/>
    </source>
</evidence>
<dbReference type="InterPro" id="IPR014717">
    <property type="entry name" value="Transl_elong_EF1B/ribsomal_bS6"/>
</dbReference>
<sequence>MNLKMNLSELDLAELDFSNMGSWPKAGRVVVAVVLALLVLIGSYLFLVDPALVQLQAEQQKEKELRESYRSKYSMAVNLPLYQQQMQQMEQMLAGLLQQLPCSRETPGMLDDITFAGTSVGLSFVRIHWIPEIEKEFYTELPIQIEVLGTYHQVGLFVSAVAALPRIVTLHDFQLKTTETEQLNFSVVAKTYRYKEAKAPAVSAPAKGGSSL</sequence>
<keyword evidence="2" id="KW-0472">Membrane</keyword>
<name>A0ABV9JMX8_9GAMM</name>
<organism evidence="3 4">
    <name type="scientific">Rheinheimera marina</name>
    <dbReference type="NCBI Taxonomy" id="1774958"/>
    <lineage>
        <taxon>Bacteria</taxon>
        <taxon>Pseudomonadati</taxon>
        <taxon>Pseudomonadota</taxon>
        <taxon>Gammaproteobacteria</taxon>
        <taxon>Chromatiales</taxon>
        <taxon>Chromatiaceae</taxon>
        <taxon>Rheinheimera</taxon>
    </lineage>
</organism>
<dbReference type="InterPro" id="IPR007445">
    <property type="entry name" value="PilO"/>
</dbReference>
<accession>A0ABV9JMX8</accession>
<feature type="coiled-coil region" evidence="1">
    <location>
        <begin position="52"/>
        <end position="99"/>
    </location>
</feature>
<dbReference type="Pfam" id="PF04350">
    <property type="entry name" value="PilO"/>
    <property type="match status" value="1"/>
</dbReference>
<reference evidence="4" key="1">
    <citation type="journal article" date="2019" name="Int. J. Syst. Evol. Microbiol.">
        <title>The Global Catalogue of Microorganisms (GCM) 10K type strain sequencing project: providing services to taxonomists for standard genome sequencing and annotation.</title>
        <authorList>
            <consortium name="The Broad Institute Genomics Platform"/>
            <consortium name="The Broad Institute Genome Sequencing Center for Infectious Disease"/>
            <person name="Wu L."/>
            <person name="Ma J."/>
        </authorList>
    </citation>
    <scope>NUCLEOTIDE SEQUENCE [LARGE SCALE GENOMIC DNA]</scope>
    <source>
        <strain evidence="4">DT28</strain>
    </source>
</reference>
<evidence type="ECO:0000313" key="3">
    <source>
        <dbReference type="EMBL" id="MFC4655617.1"/>
    </source>
</evidence>
<keyword evidence="2" id="KW-1133">Transmembrane helix</keyword>
<dbReference type="Gene3D" id="1.10.287.540">
    <property type="entry name" value="Helix hairpin bin"/>
    <property type="match status" value="1"/>
</dbReference>
<keyword evidence="4" id="KW-1185">Reference proteome</keyword>
<keyword evidence="1" id="KW-0175">Coiled coil</keyword>
<evidence type="ECO:0000256" key="1">
    <source>
        <dbReference type="SAM" id="Coils"/>
    </source>
</evidence>
<dbReference type="Proteomes" id="UP001595962">
    <property type="component" value="Unassembled WGS sequence"/>
</dbReference>
<proteinExistence type="predicted"/>
<gene>
    <name evidence="3" type="ORF">ACFO3I_11385</name>
</gene>